<protein>
    <submittedName>
        <fullName evidence="1">Uncharacterized protein</fullName>
    </submittedName>
</protein>
<dbReference type="RefSeq" id="WP_143784113.1">
    <property type="nucleotide sequence ID" value="NZ_CP041616.1"/>
</dbReference>
<organism evidence="1 2">
    <name type="scientific">Ornithinimicrobium ciconiae</name>
    <dbReference type="NCBI Taxonomy" id="2594265"/>
    <lineage>
        <taxon>Bacteria</taxon>
        <taxon>Bacillati</taxon>
        <taxon>Actinomycetota</taxon>
        <taxon>Actinomycetes</taxon>
        <taxon>Micrococcales</taxon>
        <taxon>Ornithinimicrobiaceae</taxon>
        <taxon>Ornithinimicrobium</taxon>
    </lineage>
</organism>
<accession>A0A516GD28</accession>
<name>A0A516GD28_9MICO</name>
<dbReference type="AlphaFoldDB" id="A0A516GD28"/>
<dbReference type="OrthoDB" id="7626403at2"/>
<evidence type="ECO:0000313" key="1">
    <source>
        <dbReference type="EMBL" id="QDO89426.1"/>
    </source>
</evidence>
<evidence type="ECO:0000313" key="2">
    <source>
        <dbReference type="Proteomes" id="UP000315395"/>
    </source>
</evidence>
<gene>
    <name evidence="1" type="ORF">FNH13_14720</name>
</gene>
<dbReference type="KEGG" id="orz:FNH13_14720"/>
<proteinExistence type="predicted"/>
<keyword evidence="2" id="KW-1185">Reference proteome</keyword>
<sequence length="212" mass="22296">METLHPSEYPWAEPLRAGLLRGDAFVPEACVDDLEGRVPVVAVGSNASPAVLRHKLGPLLSTGVPLAVVQVEGLAVGHSAHVSARGYIAAAPFRSEGAHEAVVAWFDTAQLATLDATEPNYRRIPLPDDMSCRQGDVSVAGAEVYASVHGVLGEDSTPLSLRDQISALSWLAHRLPAPIASALNHGSLREANTRERVRGALIEAGLVLPSGL</sequence>
<reference evidence="1 2" key="1">
    <citation type="submission" date="2019-07" db="EMBL/GenBank/DDBJ databases">
        <title>complete genome sequencing of Ornithinimicrobium sp. H23M54.</title>
        <authorList>
            <person name="Bae J.-W."/>
            <person name="Lee S.-Y."/>
        </authorList>
    </citation>
    <scope>NUCLEOTIDE SEQUENCE [LARGE SCALE GENOMIC DNA]</scope>
    <source>
        <strain evidence="1 2">H23M54</strain>
    </source>
</reference>
<dbReference type="Proteomes" id="UP000315395">
    <property type="component" value="Chromosome"/>
</dbReference>
<dbReference type="EMBL" id="CP041616">
    <property type="protein sequence ID" value="QDO89426.1"/>
    <property type="molecule type" value="Genomic_DNA"/>
</dbReference>